<evidence type="ECO:0000256" key="3">
    <source>
        <dbReference type="ARBA" id="ARBA00022553"/>
    </source>
</evidence>
<feature type="domain" description="Protein kinase" evidence="12">
    <location>
        <begin position="89"/>
        <end position="340"/>
    </location>
</feature>
<keyword evidence="2 9" id="KW-0723">Serine/threonine-protein kinase</keyword>
<dbReference type="InterPro" id="IPR008271">
    <property type="entry name" value="Ser/Thr_kinase_AS"/>
</dbReference>
<dbReference type="PROSITE" id="PS00108">
    <property type="entry name" value="PROTEIN_KINASE_ST"/>
    <property type="match status" value="1"/>
</dbReference>
<keyword evidence="3" id="KW-0597">Phosphoprotein</keyword>
<dbReference type="InterPro" id="IPR017441">
    <property type="entry name" value="Protein_kinase_ATP_BS"/>
</dbReference>
<dbReference type="InterPro" id="IPR000719">
    <property type="entry name" value="Prot_kinase_dom"/>
</dbReference>
<reference evidence="14" key="1">
    <citation type="submission" date="2006-10" db="EMBL/GenBank/DDBJ databases">
        <authorList>
            <person name="Amadeo P."/>
            <person name="Zhao Q."/>
            <person name="Wortman J."/>
            <person name="Fraser-Liggett C."/>
            <person name="Carlton J."/>
        </authorList>
    </citation>
    <scope>NUCLEOTIDE SEQUENCE</scope>
    <source>
        <strain evidence="14">G3</strain>
    </source>
</reference>
<dbReference type="KEGG" id="tva:4745932"/>
<name>A2G3J0_TRIV3</name>
<dbReference type="GO" id="GO:0035556">
    <property type="term" value="P:intracellular signal transduction"/>
    <property type="evidence" value="ECO:0000318"/>
    <property type="project" value="GO_Central"/>
</dbReference>
<dbReference type="InterPro" id="IPR001849">
    <property type="entry name" value="PH_domain"/>
</dbReference>
<dbReference type="CDD" id="cd05123">
    <property type="entry name" value="STKc_AGC"/>
    <property type="match status" value="1"/>
</dbReference>
<organism evidence="14 15">
    <name type="scientific">Trichomonas vaginalis (strain ATCC PRA-98 / G3)</name>
    <dbReference type="NCBI Taxonomy" id="412133"/>
    <lineage>
        <taxon>Eukaryota</taxon>
        <taxon>Metamonada</taxon>
        <taxon>Parabasalia</taxon>
        <taxon>Trichomonadida</taxon>
        <taxon>Trichomonadidae</taxon>
        <taxon>Trichomonas</taxon>
    </lineage>
</organism>
<evidence type="ECO:0000259" key="12">
    <source>
        <dbReference type="PROSITE" id="PS50011"/>
    </source>
</evidence>
<dbReference type="RefSeq" id="XP_001301207.1">
    <property type="nucleotide sequence ID" value="XM_001301206.1"/>
</dbReference>
<dbReference type="FunFam" id="2.30.29.30:FF:000350">
    <property type="entry name" value="AGC family protein kinase"/>
    <property type="match status" value="1"/>
</dbReference>
<reference evidence="14" key="2">
    <citation type="journal article" date="2007" name="Science">
        <title>Draft genome sequence of the sexually transmitted pathogen Trichomonas vaginalis.</title>
        <authorList>
            <person name="Carlton J.M."/>
            <person name="Hirt R.P."/>
            <person name="Silva J.C."/>
            <person name="Delcher A.L."/>
            <person name="Schatz M."/>
            <person name="Zhao Q."/>
            <person name="Wortman J.R."/>
            <person name="Bidwell S.L."/>
            <person name="Alsmark U.C.M."/>
            <person name="Besteiro S."/>
            <person name="Sicheritz-Ponten T."/>
            <person name="Noel C.J."/>
            <person name="Dacks J.B."/>
            <person name="Foster P.G."/>
            <person name="Simillion C."/>
            <person name="Van de Peer Y."/>
            <person name="Miranda-Saavedra D."/>
            <person name="Barton G.J."/>
            <person name="Westrop G.D."/>
            <person name="Mueller S."/>
            <person name="Dessi D."/>
            <person name="Fiori P.L."/>
            <person name="Ren Q."/>
            <person name="Paulsen I."/>
            <person name="Zhang H."/>
            <person name="Bastida-Corcuera F.D."/>
            <person name="Simoes-Barbosa A."/>
            <person name="Brown M.T."/>
            <person name="Hayes R.D."/>
            <person name="Mukherjee M."/>
            <person name="Okumura C.Y."/>
            <person name="Schneider R."/>
            <person name="Smith A.J."/>
            <person name="Vanacova S."/>
            <person name="Villalvazo M."/>
            <person name="Haas B.J."/>
            <person name="Pertea M."/>
            <person name="Feldblyum T.V."/>
            <person name="Utterback T.R."/>
            <person name="Shu C.L."/>
            <person name="Osoegawa K."/>
            <person name="de Jong P.J."/>
            <person name="Hrdy I."/>
            <person name="Horvathova L."/>
            <person name="Zubacova Z."/>
            <person name="Dolezal P."/>
            <person name="Malik S.B."/>
            <person name="Logsdon J.M. Jr."/>
            <person name="Henze K."/>
            <person name="Gupta A."/>
            <person name="Wang C.C."/>
            <person name="Dunne R.L."/>
            <person name="Upcroft J.A."/>
            <person name="Upcroft P."/>
            <person name="White O."/>
            <person name="Salzberg S.L."/>
            <person name="Tang P."/>
            <person name="Chiu C.-H."/>
            <person name="Lee Y.-S."/>
            <person name="Embley T.M."/>
            <person name="Coombs G.H."/>
            <person name="Mottram J.C."/>
            <person name="Tachezy J."/>
            <person name="Fraser-Liggett C.M."/>
            <person name="Johnson P.J."/>
        </authorList>
    </citation>
    <scope>NUCLEOTIDE SEQUENCE [LARGE SCALE GENOMIC DNA]</scope>
    <source>
        <strain evidence="14">G3</strain>
    </source>
</reference>
<evidence type="ECO:0000256" key="7">
    <source>
        <dbReference type="ARBA" id="ARBA00022840"/>
    </source>
</evidence>
<dbReference type="Proteomes" id="UP000001542">
    <property type="component" value="Unassembled WGS sequence"/>
</dbReference>
<proteinExistence type="inferred from homology"/>
<evidence type="ECO:0000256" key="8">
    <source>
        <dbReference type="PROSITE-ProRule" id="PRU10141"/>
    </source>
</evidence>
<evidence type="ECO:0000256" key="4">
    <source>
        <dbReference type="ARBA" id="ARBA00022679"/>
    </source>
</evidence>
<dbReference type="Gene3D" id="3.30.200.20">
    <property type="entry name" value="Phosphorylase Kinase, domain 1"/>
    <property type="match status" value="1"/>
</dbReference>
<dbReference type="OrthoDB" id="354826at2759"/>
<evidence type="ECO:0000256" key="5">
    <source>
        <dbReference type="ARBA" id="ARBA00022741"/>
    </source>
</evidence>
<keyword evidence="4" id="KW-0808">Transferase</keyword>
<dbReference type="Gene3D" id="1.10.510.10">
    <property type="entry name" value="Transferase(Phosphotransferase) domain 1"/>
    <property type="match status" value="1"/>
</dbReference>
<dbReference type="CDD" id="cd00821">
    <property type="entry name" value="PH"/>
    <property type="match status" value="1"/>
</dbReference>
<feature type="region of interest" description="Disordered" evidence="10">
    <location>
        <begin position="402"/>
        <end position="457"/>
    </location>
</feature>
<keyword evidence="6 14" id="KW-0418">Kinase</keyword>
<dbReference type="InParanoid" id="A2G3J0"/>
<feature type="domain" description="PH" evidence="11">
    <location>
        <begin position="1"/>
        <end position="79"/>
    </location>
</feature>
<dbReference type="Pfam" id="PF00069">
    <property type="entry name" value="Pkinase"/>
    <property type="match status" value="1"/>
</dbReference>
<dbReference type="InterPro" id="IPR011009">
    <property type="entry name" value="Kinase-like_dom_sf"/>
</dbReference>
<dbReference type="Gene3D" id="2.30.29.30">
    <property type="entry name" value="Pleckstrin-homology domain (PH domain)/Phosphotyrosine-binding domain (PTB)"/>
    <property type="match status" value="1"/>
</dbReference>
<feature type="binding site" evidence="8">
    <location>
        <position position="118"/>
    </location>
    <ligand>
        <name>ATP</name>
        <dbReference type="ChEBI" id="CHEBI:30616"/>
    </ligand>
</feature>
<dbReference type="EMBL" id="DS114330">
    <property type="protein sequence ID" value="EAX88277.1"/>
    <property type="molecule type" value="Genomic_DNA"/>
</dbReference>
<evidence type="ECO:0000313" key="15">
    <source>
        <dbReference type="Proteomes" id="UP000001542"/>
    </source>
</evidence>
<dbReference type="PANTHER" id="PTHR24351">
    <property type="entry name" value="RIBOSOMAL PROTEIN S6 KINASE"/>
    <property type="match status" value="1"/>
</dbReference>
<keyword evidence="15" id="KW-1185">Reference proteome</keyword>
<evidence type="ECO:0000256" key="9">
    <source>
        <dbReference type="RuleBase" id="RU000304"/>
    </source>
</evidence>
<dbReference type="OMA" id="WWTLGCI"/>
<feature type="domain" description="AGC-kinase C-terminal" evidence="13">
    <location>
        <begin position="341"/>
        <end position="409"/>
    </location>
</feature>
<dbReference type="PROSITE" id="PS51285">
    <property type="entry name" value="AGC_KINASE_CTER"/>
    <property type="match status" value="1"/>
</dbReference>
<evidence type="ECO:0000259" key="13">
    <source>
        <dbReference type="PROSITE" id="PS51285"/>
    </source>
</evidence>
<evidence type="ECO:0000313" key="14">
    <source>
        <dbReference type="EMBL" id="EAX88277.1"/>
    </source>
</evidence>
<accession>A2G3J0</accession>
<dbReference type="InterPro" id="IPR000961">
    <property type="entry name" value="AGC-kinase_C"/>
</dbReference>
<dbReference type="VEuPathDB" id="TrichDB:TVAG_384870"/>
<dbReference type="GO" id="GO:0004674">
    <property type="term" value="F:protein serine/threonine kinase activity"/>
    <property type="evidence" value="ECO:0000318"/>
    <property type="project" value="GO_Central"/>
</dbReference>
<dbReference type="SMR" id="A2G3J0"/>
<dbReference type="PROSITE" id="PS50003">
    <property type="entry name" value="PH_DOMAIN"/>
    <property type="match status" value="1"/>
</dbReference>
<dbReference type="eggNOG" id="KOG0598">
    <property type="taxonomic scope" value="Eukaryota"/>
</dbReference>
<keyword evidence="7 8" id="KW-0067">ATP-binding</keyword>
<dbReference type="STRING" id="5722.A2G3J0"/>
<evidence type="ECO:0000256" key="2">
    <source>
        <dbReference type="ARBA" id="ARBA00022527"/>
    </source>
</evidence>
<dbReference type="SMART" id="SM00133">
    <property type="entry name" value="S_TK_X"/>
    <property type="match status" value="1"/>
</dbReference>
<dbReference type="SUPFAM" id="SSF50729">
    <property type="entry name" value="PH domain-like"/>
    <property type="match status" value="1"/>
</dbReference>
<evidence type="ECO:0000259" key="11">
    <source>
        <dbReference type="PROSITE" id="PS50003"/>
    </source>
</evidence>
<dbReference type="AlphaFoldDB" id="A2G3J0"/>
<dbReference type="SMART" id="SM00220">
    <property type="entry name" value="S_TKc"/>
    <property type="match status" value="1"/>
</dbReference>
<dbReference type="InterPro" id="IPR011993">
    <property type="entry name" value="PH-like_dom_sf"/>
</dbReference>
<evidence type="ECO:0000256" key="6">
    <source>
        <dbReference type="ARBA" id="ARBA00022777"/>
    </source>
</evidence>
<evidence type="ECO:0000256" key="1">
    <source>
        <dbReference type="ARBA" id="ARBA00006935"/>
    </source>
</evidence>
<gene>
    <name evidence="14" type="ORF">TVAG_384870</name>
</gene>
<sequence length="457" mass="52608">MSKRWCSLSGTHFLVFKDENYKNNEYDYLITPNTRIEIIEEDSKPRFRLTQPDGDYNMFEAESVDSLMRWVLALRGCTFENPDMSMEQFKIIAVIGRGFYGKVMLCENKTTHEIVAIKSIHKSRLIQSNKVHTVIAERNILTKVQHPFIVSLRFAFQTASKFYLGLEYAPGGELFFHMQKNGSLPLYDIKLYIAEICMALHHLHSIGIVYRDLKPENILLDKDGYIKLTDFGLSKDMSYATQTNTFCGTSEYLAPEIVHRQPYTVAVDWWAVGILTYELLFGVTPFAHSNRARLFQNILEKEPTFPINTNPQILRFISALLTKDAKLRPNYDQIIQMPFFEGINFDDLLAKKIKPTFIPRVEKSTQPINFDKEFTQETPQDSFVLPVFGSAEQFPGFSYVDVTHLNDDSSPPNDIKEMTENLEEDPNQSTPEHKENTNDDGMTPSSLKDDYQPISPI</sequence>
<dbReference type="SUPFAM" id="SSF56112">
    <property type="entry name" value="Protein kinase-like (PK-like)"/>
    <property type="match status" value="1"/>
</dbReference>
<dbReference type="GO" id="GO:0005524">
    <property type="term" value="F:ATP binding"/>
    <property type="evidence" value="ECO:0007669"/>
    <property type="project" value="UniProtKB-UniRule"/>
</dbReference>
<dbReference type="PROSITE" id="PS00107">
    <property type="entry name" value="PROTEIN_KINASE_ATP"/>
    <property type="match status" value="1"/>
</dbReference>
<comment type="similarity">
    <text evidence="1">Belongs to the protein kinase superfamily. AGC Ser/Thr protein kinase family. RAC subfamily.</text>
</comment>
<dbReference type="InterPro" id="IPR045270">
    <property type="entry name" value="STKc_AGC"/>
</dbReference>
<dbReference type="FunFam" id="1.10.510.10:FF:000008">
    <property type="entry name" value="Non-specific serine/threonine protein kinase"/>
    <property type="match status" value="1"/>
</dbReference>
<dbReference type="PROSITE" id="PS50011">
    <property type="entry name" value="PROTEIN_KINASE_DOM"/>
    <property type="match status" value="1"/>
</dbReference>
<protein>
    <submittedName>
        <fullName evidence="14">AGC family protein kinase</fullName>
    </submittedName>
</protein>
<dbReference type="FunFam" id="3.30.200.20:FF:000628">
    <property type="entry name" value="AGC family protein kinase"/>
    <property type="match status" value="1"/>
</dbReference>
<keyword evidence="5 8" id="KW-0547">Nucleotide-binding</keyword>
<evidence type="ECO:0000256" key="10">
    <source>
        <dbReference type="SAM" id="MobiDB-lite"/>
    </source>
</evidence>
<dbReference type="VEuPathDB" id="TrichDB:TVAGG3_0312940"/>